<reference evidence="2" key="1">
    <citation type="submission" date="2020-12" db="EMBL/GenBank/DDBJ databases">
        <title>Clostridium thailandense sp. nov., a novel acetogenic bacterium isolated from peat land soil in Thailand.</title>
        <authorList>
            <person name="Chaikitkaew S."/>
            <person name="Birkeland N.K."/>
        </authorList>
    </citation>
    <scope>NUCLEOTIDE SEQUENCE</scope>
    <source>
        <strain evidence="2">PL3</strain>
    </source>
</reference>
<proteinExistence type="predicted"/>
<dbReference type="Proteomes" id="UP000694308">
    <property type="component" value="Unassembled WGS sequence"/>
</dbReference>
<accession>A0A949TF91</accession>
<comment type="caution">
    <text evidence="2">The sequence shown here is derived from an EMBL/GenBank/DDBJ whole genome shotgun (WGS) entry which is preliminary data.</text>
</comment>
<evidence type="ECO:0000313" key="3">
    <source>
        <dbReference type="Proteomes" id="UP000694308"/>
    </source>
</evidence>
<name>A0A949TF91_9CLOT</name>
<dbReference type="EMBL" id="JAEEGC010000007">
    <property type="protein sequence ID" value="MBV7271704.1"/>
    <property type="molecule type" value="Genomic_DNA"/>
</dbReference>
<dbReference type="PANTHER" id="PTHR30595:SF6">
    <property type="entry name" value="SCHLAFEN ALBA-2 DOMAIN-CONTAINING PROTEIN"/>
    <property type="match status" value="1"/>
</dbReference>
<feature type="domain" description="Schlafen AlbA-2" evidence="1">
    <location>
        <begin position="14"/>
        <end position="134"/>
    </location>
</feature>
<organism evidence="2 3">
    <name type="scientific">Clostridium thailandense</name>
    <dbReference type="NCBI Taxonomy" id="2794346"/>
    <lineage>
        <taxon>Bacteria</taxon>
        <taxon>Bacillati</taxon>
        <taxon>Bacillota</taxon>
        <taxon>Clostridia</taxon>
        <taxon>Eubacteriales</taxon>
        <taxon>Clostridiaceae</taxon>
        <taxon>Clostridium</taxon>
    </lineage>
</organism>
<keyword evidence="3" id="KW-1185">Reference proteome</keyword>
<dbReference type="PANTHER" id="PTHR30595">
    <property type="entry name" value="GLPR-RELATED TRANSCRIPTIONAL REPRESSOR"/>
    <property type="match status" value="1"/>
</dbReference>
<evidence type="ECO:0000313" key="2">
    <source>
        <dbReference type="EMBL" id="MBV7271704.1"/>
    </source>
</evidence>
<dbReference type="AlphaFoldDB" id="A0A949TF91"/>
<evidence type="ECO:0000259" key="1">
    <source>
        <dbReference type="Pfam" id="PF04326"/>
    </source>
</evidence>
<sequence>MEKKKFLNLLKKPEGPKLDFKQIIEIDTESGRKELAKDICAIANSKGGRGYLIIGIEDKTKRILGIVELALNEEKIQQIISSRIEPPVPISLEFLEIDKKNIAIINIYDGHQKPYQIRENGAFYIRRGSTNDTMRKQEIVSALQESLTLNVELCPVPNSDIKSIETSIVDRYFMAQGIQVTDENRIELMENASIIYMDKDSGKYMVTLGGLLVFSKINSVYIPHNMIRITNRINKSLNETVIIQGDLLSMLDKSEEVLKSILPATYPIEALNEGISNAVLYRDYTIFYKDIEIVIDYNSIAVISPGILIKNKNNNSINYIKRNMWIYERIIALDVKGRFIKPGRGFNRMQKAFKYKGKVSFIDSFKDNEFKVIYPGIKNFK</sequence>
<protein>
    <submittedName>
        <fullName evidence="2">DNA binding domain-containing protein</fullName>
    </submittedName>
</protein>
<dbReference type="Pfam" id="PF04326">
    <property type="entry name" value="SLFN_AlbA_2"/>
    <property type="match status" value="1"/>
</dbReference>
<dbReference type="RefSeq" id="WP_218318735.1">
    <property type="nucleotide sequence ID" value="NZ_JAEEGC010000007.1"/>
</dbReference>
<dbReference type="InterPro" id="IPR007421">
    <property type="entry name" value="Schlafen_AlbA_2_dom"/>
</dbReference>
<gene>
    <name evidence="2" type="ORF">I6U48_02090</name>
</gene>